<keyword evidence="3" id="KW-1185">Reference proteome</keyword>
<proteinExistence type="predicted"/>
<feature type="region of interest" description="Disordered" evidence="1">
    <location>
        <begin position="544"/>
        <end position="583"/>
    </location>
</feature>
<dbReference type="EMBL" id="CP012333">
    <property type="protein sequence ID" value="AKU96998.1"/>
    <property type="molecule type" value="Genomic_DNA"/>
</dbReference>
<accession>A0A0K1PTY0</accession>
<sequence length="583" mass="62799">MNRLSSIFDLDPGTAAALQKKYGAEQAPMGPPPPPVAGPPAADDLNIPSDPSASAKPVSFWDMLSGNGAPEKPVTPVSIAEQHIPEGMREQAKVDAQNQWNRANEPQGAAGNDGFPTYRDLSGEAAPTGPMPGAGGAPRWVPGTRSGKIEYGIDPETLRTGREHRENEAGARLLAADARFKAARLETAAEAELAQADVIASERANAVRNRIAQERQAYVERERSKFDRLAADASRDVDENAYWKERGGTLAQIIGAIAVGIGQFGASLTGGKNAALEVIQSGIDRNIDAQKANIAKARSAYELRSNLYARNLESIGDPERAALATRAQYLDDVKRKLGQVYTSARGARDEAAYQELLASVESERAKAADEFAKLSHDKKTEELTEKFSVPGAGGGPKGHEALYVASLGGYARDAESARKLNDQGAMRAQINENLRGISGLLEEAKSLNTASDYGRMQEIRSQIDSLKHEVLRETTVLRGQGAMSEGDKVVSERAANLEDVDPRGKTEAQIKRMQKGIKDVAVMHQRDHRLLGEAYGIQLGREEYRAGPNGPEPVAKLSGRNKVVSKQTQNYDDLVEPPKGVVK</sequence>
<feature type="region of interest" description="Disordered" evidence="1">
    <location>
        <begin position="123"/>
        <end position="147"/>
    </location>
</feature>
<evidence type="ECO:0000313" key="3">
    <source>
        <dbReference type="Proteomes" id="UP000064967"/>
    </source>
</evidence>
<feature type="region of interest" description="Disordered" evidence="1">
    <location>
        <begin position="18"/>
        <end position="75"/>
    </location>
</feature>
<reference evidence="2 3" key="1">
    <citation type="submission" date="2015-08" db="EMBL/GenBank/DDBJ databases">
        <authorList>
            <person name="Babu N.S."/>
            <person name="Beckwith C.J."/>
            <person name="Beseler K.G."/>
            <person name="Brison A."/>
            <person name="Carone J.V."/>
            <person name="Caskin T.P."/>
            <person name="Diamond M."/>
            <person name="Durham M.E."/>
            <person name="Foxe J.M."/>
            <person name="Go M."/>
            <person name="Henderson B.A."/>
            <person name="Jones I.B."/>
            <person name="McGettigan J.A."/>
            <person name="Micheletti S.J."/>
            <person name="Nasrallah M.E."/>
            <person name="Ortiz D."/>
            <person name="Piller C.R."/>
            <person name="Privatt S.R."/>
            <person name="Schneider S.L."/>
            <person name="Sharp S."/>
            <person name="Smith T.C."/>
            <person name="Stanton J.D."/>
            <person name="Ullery H.E."/>
            <person name="Wilson R.J."/>
            <person name="Serrano M.G."/>
            <person name="Buck G."/>
            <person name="Lee V."/>
            <person name="Wang Y."/>
            <person name="Carvalho R."/>
            <person name="Voegtly L."/>
            <person name="Shi R."/>
            <person name="Duckworth R."/>
            <person name="Johnson A."/>
            <person name="Loviza R."/>
            <person name="Walstead R."/>
            <person name="Shah Z."/>
            <person name="Kiflezghi M."/>
            <person name="Wade K."/>
            <person name="Ball S.L."/>
            <person name="Bradley K.W."/>
            <person name="Asai D.J."/>
            <person name="Bowman C.A."/>
            <person name="Russell D.A."/>
            <person name="Pope W.H."/>
            <person name="Jacobs-Sera D."/>
            <person name="Hendrix R.W."/>
            <person name="Hatfull G.F."/>
        </authorList>
    </citation>
    <scope>NUCLEOTIDE SEQUENCE [LARGE SCALE GENOMIC DNA]</scope>
    <source>
        <strain evidence="2 3">DSM 27648</strain>
    </source>
</reference>
<name>A0A0K1PTY0_9BACT</name>
<evidence type="ECO:0000256" key="1">
    <source>
        <dbReference type="SAM" id="MobiDB-lite"/>
    </source>
</evidence>
<feature type="compositionally biased region" description="Pro residues" evidence="1">
    <location>
        <begin position="29"/>
        <end position="38"/>
    </location>
</feature>
<dbReference type="RefSeq" id="WP_146648213.1">
    <property type="nucleotide sequence ID" value="NZ_CP012333.1"/>
</dbReference>
<evidence type="ECO:0000313" key="2">
    <source>
        <dbReference type="EMBL" id="AKU96998.1"/>
    </source>
</evidence>
<dbReference type="Proteomes" id="UP000064967">
    <property type="component" value="Chromosome"/>
</dbReference>
<protein>
    <submittedName>
        <fullName evidence="2">Uncharacterized protein</fullName>
    </submittedName>
</protein>
<dbReference type="STRING" id="1391654.AKJ09_03662"/>
<organism evidence="2 3">
    <name type="scientific">Labilithrix luteola</name>
    <dbReference type="NCBI Taxonomy" id="1391654"/>
    <lineage>
        <taxon>Bacteria</taxon>
        <taxon>Pseudomonadati</taxon>
        <taxon>Myxococcota</taxon>
        <taxon>Polyangia</taxon>
        <taxon>Polyangiales</taxon>
        <taxon>Labilitrichaceae</taxon>
        <taxon>Labilithrix</taxon>
    </lineage>
</organism>
<gene>
    <name evidence="2" type="ORF">AKJ09_03662</name>
</gene>
<dbReference type="AlphaFoldDB" id="A0A0K1PTY0"/>
<dbReference type="KEGG" id="llu:AKJ09_03662"/>